<proteinExistence type="predicted"/>
<sequence>MEIPSHGFHEENLVRAWGLVRGTHNGFRDPERWMREKTFRFSDTQAKDNMGEMGLECFVRSDADVFLV</sequence>
<dbReference type="EMBL" id="JPGK01000005">
    <property type="protein sequence ID" value="KGA93849.1"/>
    <property type="molecule type" value="Genomic_DNA"/>
</dbReference>
<dbReference type="AlphaFoldDB" id="A0A094X5M2"/>
<protein>
    <submittedName>
        <fullName evidence="1">Uncharacterized protein</fullName>
    </submittedName>
</protein>
<dbReference type="Proteomes" id="UP000029452">
    <property type="component" value="Unassembled WGS sequence"/>
</dbReference>
<comment type="caution">
    <text evidence="1">The sequence shown here is derived from an EMBL/GenBank/DDBJ whole genome shotgun (WGS) entry which is preliminary data.</text>
</comment>
<evidence type="ECO:0000313" key="2">
    <source>
        <dbReference type="Proteomes" id="UP000029452"/>
    </source>
</evidence>
<gene>
    <name evidence="1" type="ORF">LptCag_1559</name>
</gene>
<evidence type="ECO:0000313" key="1">
    <source>
        <dbReference type="EMBL" id="KGA93849.1"/>
    </source>
</evidence>
<organism evidence="1 2">
    <name type="scientific">Leptospirillum ferriphilum</name>
    <dbReference type="NCBI Taxonomy" id="178606"/>
    <lineage>
        <taxon>Bacteria</taxon>
        <taxon>Pseudomonadati</taxon>
        <taxon>Nitrospirota</taxon>
        <taxon>Nitrospiria</taxon>
        <taxon>Nitrospirales</taxon>
        <taxon>Nitrospiraceae</taxon>
        <taxon>Leptospirillum</taxon>
    </lineage>
</organism>
<name>A0A094X5M2_9BACT</name>
<reference evidence="1 2" key="1">
    <citation type="submission" date="2014-06" db="EMBL/GenBank/DDBJ databases">
        <title>Draft genome sequence of iron oxidizing acidophile Leptospirillum ferriphilum DSM14647.</title>
        <authorList>
            <person name="Cardenas J.P."/>
            <person name="Lazcano M."/>
            <person name="Ossandon F.J."/>
            <person name="Corbett M."/>
            <person name="Holmes D.S."/>
            <person name="Watkin E."/>
        </authorList>
    </citation>
    <scope>NUCLEOTIDE SEQUENCE [LARGE SCALE GENOMIC DNA]</scope>
    <source>
        <strain evidence="1 2">DSM 14647</strain>
    </source>
</reference>
<dbReference type="PATRIC" id="fig|178606.4.peg.1565"/>
<accession>A0A094X5M2</accession>